<dbReference type="Pfam" id="PF00590">
    <property type="entry name" value="TP_methylase"/>
    <property type="match status" value="1"/>
</dbReference>
<dbReference type="Gene3D" id="3.40.1010.10">
    <property type="entry name" value="Cobalt-precorrin-4 Transmethylase, Domain 1"/>
    <property type="match status" value="1"/>
</dbReference>
<evidence type="ECO:0000256" key="1">
    <source>
        <dbReference type="ARBA" id="ARBA00022490"/>
    </source>
</evidence>
<name>A0A0R1JMR3_9LACO</name>
<dbReference type="CDD" id="cd11648">
    <property type="entry name" value="RsmI"/>
    <property type="match status" value="1"/>
</dbReference>
<evidence type="ECO:0000313" key="8">
    <source>
        <dbReference type="EMBL" id="KRK70371.1"/>
    </source>
</evidence>
<dbReference type="EMBL" id="AZDJ01000032">
    <property type="protein sequence ID" value="KRK70371.1"/>
    <property type="molecule type" value="Genomic_DNA"/>
</dbReference>
<dbReference type="STRING" id="1291734.FD02_GL000435"/>
<dbReference type="NCBIfam" id="TIGR00096">
    <property type="entry name" value="16S rRNA (cytidine(1402)-2'-O)-methyltransferase"/>
    <property type="match status" value="1"/>
</dbReference>
<keyword evidence="1 6" id="KW-0963">Cytoplasm</keyword>
<keyword evidence="2 6" id="KW-0698">rRNA processing</keyword>
<evidence type="ECO:0000256" key="5">
    <source>
        <dbReference type="ARBA" id="ARBA00022691"/>
    </source>
</evidence>
<sequence>MSGRQASFGAHDTGTLYLVPTPIGNLGDMTSRAVETLRTVAVIAAEDTRNTQKLLNHFDIATKQISFHEHNTQARIPELIAKLQAGEDIAQVSDAGMPSISDPGHELVNAAIAADIPVVPLPGPNAGLTALIASGLVPQPFLFYGFLPRKASEQRAALTELACQQATMIFYESPYRVVKTLGAMQAAFGDRQAVAARELTKLHEEFLRGRLSELQAMLADTARGEFVVMVAGAPAATPQPSTVPLAEQVAAQVASGLTPTAAIKAVAKANGVKKQVVYADYHGLTPAKESQ</sequence>
<gene>
    <name evidence="6" type="primary">rsmI</name>
    <name evidence="8" type="ORF">FD02_GL000435</name>
</gene>
<dbReference type="RefSeq" id="WP_054721507.1">
    <property type="nucleotide sequence ID" value="NZ_AZDJ01000032.1"/>
</dbReference>
<evidence type="ECO:0000313" key="9">
    <source>
        <dbReference type="Proteomes" id="UP000051804"/>
    </source>
</evidence>
<keyword evidence="3 6" id="KW-0489">Methyltransferase</keyword>
<evidence type="ECO:0000256" key="6">
    <source>
        <dbReference type="HAMAP-Rule" id="MF_01877"/>
    </source>
</evidence>
<dbReference type="PANTHER" id="PTHR46111:SF1">
    <property type="entry name" value="RIBOSOMAL RNA SMALL SUBUNIT METHYLTRANSFERASE I"/>
    <property type="match status" value="1"/>
</dbReference>
<dbReference type="FunFam" id="3.40.1010.10:FF:000002">
    <property type="entry name" value="Ribosomal RNA small subunit methyltransferase I"/>
    <property type="match status" value="1"/>
</dbReference>
<dbReference type="InterPro" id="IPR035996">
    <property type="entry name" value="4pyrrol_Methylase_sf"/>
</dbReference>
<comment type="similarity">
    <text evidence="6">Belongs to the methyltransferase superfamily. RsmI family.</text>
</comment>
<dbReference type="Proteomes" id="UP000051804">
    <property type="component" value="Unassembled WGS sequence"/>
</dbReference>
<dbReference type="EC" id="2.1.1.198" evidence="6"/>
<dbReference type="Gene3D" id="3.30.950.10">
    <property type="entry name" value="Methyltransferase, Cobalt-precorrin-4 Transmethylase, Domain 2"/>
    <property type="match status" value="1"/>
</dbReference>
<dbReference type="InterPro" id="IPR000878">
    <property type="entry name" value="4pyrrol_Mease"/>
</dbReference>
<feature type="domain" description="Tetrapyrrole methylase" evidence="7">
    <location>
        <begin position="15"/>
        <end position="214"/>
    </location>
</feature>
<proteinExistence type="inferred from homology"/>
<keyword evidence="5 6" id="KW-0949">S-adenosyl-L-methionine</keyword>
<dbReference type="InterPro" id="IPR014777">
    <property type="entry name" value="4pyrrole_Mease_sub1"/>
</dbReference>
<dbReference type="SUPFAM" id="SSF53790">
    <property type="entry name" value="Tetrapyrrole methylase"/>
    <property type="match status" value="1"/>
</dbReference>
<dbReference type="PANTHER" id="PTHR46111">
    <property type="entry name" value="RIBOSOMAL RNA SMALL SUBUNIT METHYLTRANSFERASE I"/>
    <property type="match status" value="1"/>
</dbReference>
<dbReference type="InterPro" id="IPR018063">
    <property type="entry name" value="SAM_MeTrfase_RsmI_CS"/>
</dbReference>
<reference evidence="8 9" key="1">
    <citation type="journal article" date="2015" name="Genome Announc.">
        <title>Expanding the biotechnology potential of lactobacilli through comparative genomics of 213 strains and associated genera.</title>
        <authorList>
            <person name="Sun Z."/>
            <person name="Harris H.M."/>
            <person name="McCann A."/>
            <person name="Guo C."/>
            <person name="Argimon S."/>
            <person name="Zhang W."/>
            <person name="Yang X."/>
            <person name="Jeffery I.B."/>
            <person name="Cooney J.C."/>
            <person name="Kagawa T.F."/>
            <person name="Liu W."/>
            <person name="Song Y."/>
            <person name="Salvetti E."/>
            <person name="Wrobel A."/>
            <person name="Rasinkangas P."/>
            <person name="Parkhill J."/>
            <person name="Rea M.C."/>
            <person name="O'Sullivan O."/>
            <person name="Ritari J."/>
            <person name="Douillard F.P."/>
            <person name="Paul Ross R."/>
            <person name="Yang R."/>
            <person name="Briner A.E."/>
            <person name="Felis G.E."/>
            <person name="de Vos W.M."/>
            <person name="Barrangou R."/>
            <person name="Klaenhammer T.R."/>
            <person name="Caufield P.W."/>
            <person name="Cui Y."/>
            <person name="Zhang H."/>
            <person name="O'Toole P.W."/>
        </authorList>
    </citation>
    <scope>NUCLEOTIDE SEQUENCE [LARGE SCALE GENOMIC DNA]</scope>
    <source>
        <strain evidence="8 9">JCM 17158</strain>
    </source>
</reference>
<keyword evidence="9" id="KW-1185">Reference proteome</keyword>
<organism evidence="8 9">
    <name type="scientific">Lacticaseibacillus nasuensis JCM 17158</name>
    <dbReference type="NCBI Taxonomy" id="1291734"/>
    <lineage>
        <taxon>Bacteria</taxon>
        <taxon>Bacillati</taxon>
        <taxon>Bacillota</taxon>
        <taxon>Bacilli</taxon>
        <taxon>Lactobacillales</taxon>
        <taxon>Lactobacillaceae</taxon>
        <taxon>Lacticaseibacillus</taxon>
    </lineage>
</organism>
<evidence type="ECO:0000256" key="4">
    <source>
        <dbReference type="ARBA" id="ARBA00022679"/>
    </source>
</evidence>
<dbReference type="InterPro" id="IPR008189">
    <property type="entry name" value="rRNA_ssu_MeTfrase_I"/>
</dbReference>
<dbReference type="GO" id="GO:0005737">
    <property type="term" value="C:cytoplasm"/>
    <property type="evidence" value="ECO:0007669"/>
    <property type="project" value="UniProtKB-SubCell"/>
</dbReference>
<comment type="catalytic activity">
    <reaction evidence="6">
        <text>cytidine(1402) in 16S rRNA + S-adenosyl-L-methionine = 2'-O-methylcytidine(1402) in 16S rRNA + S-adenosyl-L-homocysteine + H(+)</text>
        <dbReference type="Rhea" id="RHEA:42924"/>
        <dbReference type="Rhea" id="RHEA-COMP:10285"/>
        <dbReference type="Rhea" id="RHEA-COMP:10286"/>
        <dbReference type="ChEBI" id="CHEBI:15378"/>
        <dbReference type="ChEBI" id="CHEBI:57856"/>
        <dbReference type="ChEBI" id="CHEBI:59789"/>
        <dbReference type="ChEBI" id="CHEBI:74495"/>
        <dbReference type="ChEBI" id="CHEBI:82748"/>
        <dbReference type="EC" id="2.1.1.198"/>
    </reaction>
</comment>
<dbReference type="FunFam" id="3.30.950.10:FF:000002">
    <property type="entry name" value="Ribosomal RNA small subunit methyltransferase I"/>
    <property type="match status" value="1"/>
</dbReference>
<accession>A0A0R1JMR3</accession>
<protein>
    <recommendedName>
        <fullName evidence="6">Ribosomal RNA small subunit methyltransferase I</fullName>
        <ecNumber evidence="6">2.1.1.198</ecNumber>
    </recommendedName>
    <alternativeName>
        <fullName evidence="6">16S rRNA 2'-O-ribose C1402 methyltransferase</fullName>
    </alternativeName>
    <alternativeName>
        <fullName evidence="6">rRNA (cytidine-2'-O-)-methyltransferase RsmI</fullName>
    </alternativeName>
</protein>
<dbReference type="GO" id="GO:0070677">
    <property type="term" value="F:rRNA (cytosine-2'-O-)-methyltransferase activity"/>
    <property type="evidence" value="ECO:0007669"/>
    <property type="project" value="UniProtKB-UniRule"/>
</dbReference>
<dbReference type="HAMAP" id="MF_01877">
    <property type="entry name" value="16SrRNA_methyltr_I"/>
    <property type="match status" value="1"/>
</dbReference>
<evidence type="ECO:0000256" key="3">
    <source>
        <dbReference type="ARBA" id="ARBA00022603"/>
    </source>
</evidence>
<comment type="subcellular location">
    <subcellularLocation>
        <location evidence="6">Cytoplasm</location>
    </subcellularLocation>
</comment>
<dbReference type="InterPro" id="IPR014776">
    <property type="entry name" value="4pyrrole_Mease_sub2"/>
</dbReference>
<dbReference type="PROSITE" id="PS01296">
    <property type="entry name" value="RSMI"/>
    <property type="match status" value="1"/>
</dbReference>
<comment type="caution">
    <text evidence="8">The sequence shown here is derived from an EMBL/GenBank/DDBJ whole genome shotgun (WGS) entry which is preliminary data.</text>
</comment>
<comment type="function">
    <text evidence="6">Catalyzes the 2'-O-methylation of the ribose of cytidine 1402 (C1402) in 16S rRNA.</text>
</comment>
<keyword evidence="4 6" id="KW-0808">Transferase</keyword>
<dbReference type="OrthoDB" id="9809084at2"/>
<dbReference type="AlphaFoldDB" id="A0A0R1JMR3"/>
<dbReference type="PIRSF" id="PIRSF005917">
    <property type="entry name" value="MTase_YraL"/>
    <property type="match status" value="1"/>
</dbReference>
<evidence type="ECO:0000256" key="2">
    <source>
        <dbReference type="ARBA" id="ARBA00022552"/>
    </source>
</evidence>
<dbReference type="PATRIC" id="fig|1291734.4.peg.449"/>
<evidence type="ECO:0000259" key="7">
    <source>
        <dbReference type="Pfam" id="PF00590"/>
    </source>
</evidence>